<keyword evidence="2" id="KW-0472">Membrane</keyword>
<name>A0A0P8LZ88_CITFR</name>
<accession>A0A0P8LZ88</accession>
<evidence type="ECO:0000313" key="5">
    <source>
        <dbReference type="EMBL" id="QLV30431.1"/>
    </source>
</evidence>
<reference evidence="3" key="5">
    <citation type="submission" date="2020-09" db="EMBL/GenBank/DDBJ databases">
        <authorList>
            <consortium name="NCBI Pathogen Detection Project"/>
        </authorList>
    </citation>
    <scope>NUCLEOTIDE SEQUENCE</scope>
    <source>
        <strain evidence="3">O50</strain>
    </source>
</reference>
<dbReference type="RefSeq" id="WP_003020825.1">
    <property type="nucleotide sequence ID" value="NZ_AP026940.1"/>
</dbReference>
<feature type="coiled-coil region" evidence="1">
    <location>
        <begin position="161"/>
        <end position="212"/>
    </location>
</feature>
<dbReference type="GO" id="GO:0016740">
    <property type="term" value="F:transferase activity"/>
    <property type="evidence" value="ECO:0007669"/>
    <property type="project" value="UniProtKB-KW"/>
</dbReference>
<dbReference type="EMBL" id="LJEB01000054">
    <property type="protein sequence ID" value="KPR55036.1"/>
    <property type="molecule type" value="Genomic_DNA"/>
</dbReference>
<evidence type="ECO:0000256" key="1">
    <source>
        <dbReference type="SAM" id="Coils"/>
    </source>
</evidence>
<dbReference type="EMBL" id="CP056573">
    <property type="protein sequence ID" value="QLV30431.1"/>
    <property type="molecule type" value="Genomic_DNA"/>
</dbReference>
<reference evidence="3" key="3">
    <citation type="journal article" date="2018" name="Genome Biol.">
        <title>SKESA: strategic k-mer extension for scrupulous assemblies.</title>
        <authorList>
            <person name="Souvorov A."/>
            <person name="Agarwala R."/>
            <person name="Lipman D.J."/>
        </authorList>
    </citation>
    <scope>NUCLEOTIDE SEQUENCE</scope>
    <source>
        <strain evidence="3">O50</strain>
    </source>
</reference>
<evidence type="ECO:0000313" key="3">
    <source>
        <dbReference type="EMBL" id="HAT3897851.1"/>
    </source>
</evidence>
<evidence type="ECO:0000313" key="4">
    <source>
        <dbReference type="EMBL" id="KPR55036.1"/>
    </source>
</evidence>
<reference evidence="5" key="6">
    <citation type="journal article" date="2021" name="Microb. Genom.">
        <title>A genomic epidemiological study shows that prevalence of antimicrobial resistance in Enterobacterales is associated with the livestock host, as well as antimicrobial usage.</title>
        <authorList>
            <person name="AbuOun M."/>
            <person name="Jones H."/>
            <person name="Stubberfield E."/>
            <person name="Gilson D."/>
            <person name="Shaw L.P."/>
            <person name="Hubbard A.T.M."/>
            <person name="Chau K.K."/>
            <person name="Sebra R."/>
            <person name="Peto T.E.A."/>
            <person name="Crook D.W."/>
            <person name="Read D.S."/>
            <person name="Gweon H.S."/>
            <person name="Walker A.S."/>
            <person name="Stoesser N."/>
            <person name="Smith R.P."/>
            <person name="Anjum M.F."/>
            <person name="On Behalf Of The Rehab Consortium."/>
        </authorList>
    </citation>
    <scope>NUCLEOTIDE SEQUENCE</scope>
    <source>
        <strain evidence="5">RHBSTW-00370</strain>
    </source>
</reference>
<reference evidence="4 6" key="2">
    <citation type="journal article" date="2017" name="PLoS ONE">
        <title>Genomic and phenotypic characterisation of fluoroquinolone resistance mechanisms in Enterobacteriaceae in Durban, South Africa.</title>
        <authorList>
            <person name="Osei Sekyere J."/>
            <person name="Amoako D.G."/>
        </authorList>
    </citation>
    <scope>NUCLEOTIDE SEQUENCE [LARGE SCALE GENOMIC DNA]</scope>
    <source>
        <strain evidence="4 6">ST62:944112508</strain>
    </source>
</reference>
<keyword evidence="1" id="KW-0175">Coiled coil</keyword>
<keyword evidence="3" id="KW-0808">Transferase</keyword>
<dbReference type="EMBL" id="DACSXJ010000011">
    <property type="protein sequence ID" value="HAT3897851.1"/>
    <property type="molecule type" value="Genomic_DNA"/>
</dbReference>
<evidence type="ECO:0000313" key="7">
    <source>
        <dbReference type="Proteomes" id="UP000512222"/>
    </source>
</evidence>
<dbReference type="AlphaFoldDB" id="A0A0P8LZ88"/>
<feature type="transmembrane region" description="Helical" evidence="2">
    <location>
        <begin position="402"/>
        <end position="422"/>
    </location>
</feature>
<reference evidence="7" key="4">
    <citation type="submission" date="2020-06" db="EMBL/GenBank/DDBJ databases">
        <title>REHAB project genomes.</title>
        <authorList>
            <person name="Shaw L.P."/>
        </authorList>
    </citation>
    <scope>NUCLEOTIDE SEQUENCE [LARGE SCALE GENOMIC DNA]</scope>
    <source>
        <strain evidence="7">RHBSTW-00370</strain>
    </source>
</reference>
<keyword evidence="2" id="KW-0812">Transmembrane</keyword>
<keyword evidence="2" id="KW-1133">Transmembrane helix</keyword>
<dbReference type="Proteomes" id="UP000855471">
    <property type="component" value="Unassembled WGS sequence"/>
</dbReference>
<dbReference type="Proteomes" id="UP000050520">
    <property type="component" value="Unassembled WGS sequence"/>
</dbReference>
<protein>
    <submittedName>
        <fullName evidence="3">ATP--cob(I)alamin adenosyltransferase</fullName>
    </submittedName>
    <submittedName>
        <fullName evidence="4">Cobalamin adenosyltransferase</fullName>
    </submittedName>
</protein>
<reference evidence="6" key="1">
    <citation type="submission" date="2015-09" db="EMBL/GenBank/DDBJ databases">
        <title>Prevalence of NDMs in South Africa.</title>
        <authorList>
            <person name="Osei Sekyere J."/>
            <person name="Govinden U."/>
            <person name="Essack S."/>
            <person name="Haldorsen B."/>
            <person name="Samuelsen O."/>
            <person name="Aasnaes B."/>
            <person name="Sundsfjord A."/>
        </authorList>
    </citation>
    <scope>NUCLEOTIDE SEQUENCE [LARGE SCALE GENOMIC DNA]</scope>
    <source>
        <strain evidence="6">ST62:944112508</strain>
    </source>
</reference>
<proteinExistence type="predicted"/>
<organism evidence="3">
    <name type="scientific">Citrobacter freundii</name>
    <dbReference type="NCBI Taxonomy" id="546"/>
    <lineage>
        <taxon>Bacteria</taxon>
        <taxon>Pseudomonadati</taxon>
        <taxon>Pseudomonadota</taxon>
        <taxon>Gammaproteobacteria</taxon>
        <taxon>Enterobacterales</taxon>
        <taxon>Enterobacteriaceae</taxon>
        <taxon>Citrobacter</taxon>
        <taxon>Citrobacter freundii complex</taxon>
    </lineage>
</organism>
<feature type="transmembrane region" description="Helical" evidence="2">
    <location>
        <begin position="373"/>
        <end position="396"/>
    </location>
</feature>
<evidence type="ECO:0000313" key="6">
    <source>
        <dbReference type="Proteomes" id="UP000050520"/>
    </source>
</evidence>
<sequence length="523" mass="58908">MNTARFDWGEELHQTVVKSLTTSFGLDFLLLEDKHGGDVNTIHNAREGVYATDAERQRYEQREGYDSHHYHSHENYIATNQAGKKAHEAGTLTDTYTGEKFAANDKKNLDHIIAAHEIHNDPGRILAECDGADLANDSSNLTFTNESLNKAKKAKTMDAFVQTLQEQHAVTTQEIARLRSQPTLSEQEQKQLNKLENKAAADFERMKEADKKARAKYNSTINGEYYTSSKFAKNVATATMNNAFRMGTRQMLGLVLAETWFEFRERIPVMFEKHRRSFDAGDFLQDAAEALRAVWQRVQGKFSTFLTSFKDGAIGGVLSSITTTLFNIFFTTKKMMVRLIREMWNNLVQAFKVMVFNPEGLTPGQLAKAVSKLVAAGVAVAAGVVVNDALAKMLVFPFGPELAAFCGALATGILTLVMNYFLEHSALMKKVWAFLDTFKDKYQKALEYYQQVNVELDRYLLELSALEFAIDTSALSRFSLHLNAVNSEIERGLLLRAEVERRNITLPFEAGNTRSVRSWLSKL</sequence>
<gene>
    <name evidence="4" type="ORF">AN672_13120</name>
    <name evidence="5" type="ORF">HV178_10735</name>
    <name evidence="3" type="ORF">I9Y29_002281</name>
</gene>
<evidence type="ECO:0000256" key="2">
    <source>
        <dbReference type="SAM" id="Phobius"/>
    </source>
</evidence>
<dbReference type="Proteomes" id="UP000512222">
    <property type="component" value="Chromosome"/>
</dbReference>
<feature type="transmembrane region" description="Helical" evidence="2">
    <location>
        <begin position="312"/>
        <end position="331"/>
    </location>
</feature>